<keyword evidence="4 8" id="KW-0812">Transmembrane</keyword>
<feature type="transmembrane region" description="Helical" evidence="8">
    <location>
        <begin position="304"/>
        <end position="329"/>
    </location>
</feature>
<feature type="transmembrane region" description="Helical" evidence="8">
    <location>
        <begin position="589"/>
        <end position="612"/>
    </location>
</feature>
<feature type="domain" description="Membrane transport protein MMPL" evidence="9">
    <location>
        <begin position="44"/>
        <end position="363"/>
    </location>
</feature>
<evidence type="ECO:0000313" key="11">
    <source>
        <dbReference type="Proteomes" id="UP000247781"/>
    </source>
</evidence>
<comment type="caution">
    <text evidence="10">The sequence shown here is derived from an EMBL/GenBank/DDBJ whole genome shotgun (WGS) entry which is preliminary data.</text>
</comment>
<feature type="region of interest" description="Disordered" evidence="7">
    <location>
        <begin position="732"/>
        <end position="854"/>
    </location>
</feature>
<name>A0A318HQ89_9MYCO</name>
<dbReference type="EMBL" id="QJJU01000013">
    <property type="protein sequence ID" value="PXX06558.1"/>
    <property type="molecule type" value="Genomic_DNA"/>
</dbReference>
<reference evidence="10 11" key="2">
    <citation type="submission" date="2018-06" db="EMBL/GenBank/DDBJ databases">
        <title>Sequencing of bacterial isolates from soil warming experiment in Harvard Forest, Massachusetts, USA.</title>
        <authorList>
            <person name="Deangelis K.PhD."/>
        </authorList>
    </citation>
    <scope>NUCLEOTIDE SEQUENCE [LARGE SCALE GENOMIC DNA]</scope>
    <source>
        <strain evidence="10 11">GAS496</strain>
    </source>
</reference>
<proteinExistence type="inferred from homology"/>
<feature type="transmembrane region" description="Helical" evidence="8">
    <location>
        <begin position="633"/>
        <end position="655"/>
    </location>
</feature>
<dbReference type="OrthoDB" id="7051771at2"/>
<dbReference type="SUPFAM" id="SSF82866">
    <property type="entry name" value="Multidrug efflux transporter AcrB transmembrane domain"/>
    <property type="match status" value="2"/>
</dbReference>
<dbReference type="CDD" id="cd00060">
    <property type="entry name" value="FHA"/>
    <property type="match status" value="1"/>
</dbReference>
<gene>
    <name evidence="10" type="ORF">C8E89_11370</name>
</gene>
<keyword evidence="5 8" id="KW-1133">Transmembrane helix</keyword>
<feature type="transmembrane region" description="Helical" evidence="8">
    <location>
        <begin position="551"/>
        <end position="569"/>
    </location>
</feature>
<comment type="similarity">
    <text evidence="2">Belongs to the resistance-nodulation-cell division (RND) (TC 2.A.6) family. MmpL subfamily.</text>
</comment>
<dbReference type="PANTHER" id="PTHR33406">
    <property type="entry name" value="MEMBRANE PROTEIN MJ1562-RELATED"/>
    <property type="match status" value="1"/>
</dbReference>
<dbReference type="PANTHER" id="PTHR33406:SF11">
    <property type="entry name" value="MEMBRANE PROTEIN SCO6666-RELATED"/>
    <property type="match status" value="1"/>
</dbReference>
<keyword evidence="3" id="KW-1003">Cell membrane</keyword>
<dbReference type="InterPro" id="IPR050545">
    <property type="entry name" value="Mycobact_MmpL"/>
</dbReference>
<dbReference type="Pfam" id="PF03176">
    <property type="entry name" value="MMPL"/>
    <property type="match status" value="2"/>
</dbReference>
<evidence type="ECO:0000256" key="3">
    <source>
        <dbReference type="ARBA" id="ARBA00022475"/>
    </source>
</evidence>
<evidence type="ECO:0000256" key="2">
    <source>
        <dbReference type="ARBA" id="ARBA00010157"/>
    </source>
</evidence>
<dbReference type="SUPFAM" id="SSF49879">
    <property type="entry name" value="SMAD/FHA domain"/>
    <property type="match status" value="1"/>
</dbReference>
<dbReference type="GO" id="GO:0005886">
    <property type="term" value="C:plasma membrane"/>
    <property type="evidence" value="ECO:0007669"/>
    <property type="project" value="UniProtKB-SubCell"/>
</dbReference>
<feature type="transmembrane region" description="Helical" evidence="8">
    <location>
        <begin position="363"/>
        <end position="387"/>
    </location>
</feature>
<dbReference type="Proteomes" id="UP000247781">
    <property type="component" value="Unassembled WGS sequence"/>
</dbReference>
<evidence type="ECO:0000256" key="8">
    <source>
        <dbReference type="SAM" id="Phobius"/>
    </source>
</evidence>
<evidence type="ECO:0000313" key="10">
    <source>
        <dbReference type="EMBL" id="PXX06558.1"/>
    </source>
</evidence>
<protein>
    <submittedName>
        <fullName evidence="10">RND superfamily putative drug exporter</fullName>
    </submittedName>
</protein>
<keyword evidence="6 8" id="KW-0472">Membrane</keyword>
<evidence type="ECO:0000256" key="7">
    <source>
        <dbReference type="SAM" id="MobiDB-lite"/>
    </source>
</evidence>
<evidence type="ECO:0000256" key="6">
    <source>
        <dbReference type="ARBA" id="ARBA00023136"/>
    </source>
</evidence>
<dbReference type="Gene3D" id="1.20.1640.10">
    <property type="entry name" value="Multidrug efflux transporter AcrB transmembrane domain"/>
    <property type="match status" value="2"/>
</dbReference>
<feature type="transmembrane region" description="Helical" evidence="8">
    <location>
        <begin position="202"/>
        <end position="222"/>
    </location>
</feature>
<feature type="transmembrane region" description="Helical" evidence="8">
    <location>
        <begin position="277"/>
        <end position="298"/>
    </location>
</feature>
<keyword evidence="11" id="KW-1185">Reference proteome</keyword>
<feature type="transmembrane region" description="Helical" evidence="8">
    <location>
        <begin position="524"/>
        <end position="546"/>
    </location>
</feature>
<evidence type="ECO:0000259" key="9">
    <source>
        <dbReference type="Pfam" id="PF03176"/>
    </source>
</evidence>
<evidence type="ECO:0000256" key="1">
    <source>
        <dbReference type="ARBA" id="ARBA00004651"/>
    </source>
</evidence>
<dbReference type="InterPro" id="IPR004869">
    <property type="entry name" value="MMPL_dom"/>
</dbReference>
<accession>A0A318HQ89</accession>
<feature type="transmembrane region" description="Helical" evidence="8">
    <location>
        <begin position="228"/>
        <end position="249"/>
    </location>
</feature>
<dbReference type="Gene3D" id="2.60.200.20">
    <property type="match status" value="1"/>
</dbReference>
<feature type="domain" description="Membrane transport protein MMPL" evidence="9">
    <location>
        <begin position="424"/>
        <end position="696"/>
    </location>
</feature>
<dbReference type="AlphaFoldDB" id="A0A318HQ89"/>
<reference evidence="11" key="1">
    <citation type="submission" date="2018-05" db="EMBL/GenBank/DDBJ databases">
        <authorList>
            <person name="Deangelis K."/>
            <person name="Huntemann M."/>
            <person name="Clum A."/>
            <person name="Pillay M."/>
            <person name="Palaniappan K."/>
            <person name="Varghese N."/>
            <person name="Mikhailova N."/>
            <person name="Stamatis D."/>
            <person name="Reddy T."/>
            <person name="Daum C."/>
            <person name="Shapiro N."/>
            <person name="Ivanova N."/>
            <person name="Kyrpides N."/>
            <person name="Woyke T."/>
        </authorList>
    </citation>
    <scope>NUCLEOTIDE SEQUENCE [LARGE SCALE GENOMIC DNA]</scope>
    <source>
        <strain evidence="11">GAS496</strain>
    </source>
</reference>
<dbReference type="InterPro" id="IPR008984">
    <property type="entry name" value="SMAD_FHA_dom_sf"/>
</dbReference>
<evidence type="ECO:0000256" key="5">
    <source>
        <dbReference type="ARBA" id="ARBA00022989"/>
    </source>
</evidence>
<comment type="subcellular location">
    <subcellularLocation>
        <location evidence="1">Cell membrane</location>
        <topology evidence="1">Multi-pass membrane protein</topology>
    </subcellularLocation>
</comment>
<feature type="transmembrane region" description="Helical" evidence="8">
    <location>
        <begin position="179"/>
        <end position="197"/>
    </location>
</feature>
<organism evidence="10 11">
    <name type="scientific">Mycolicibacterium moriokaense</name>
    <dbReference type="NCBI Taxonomy" id="39691"/>
    <lineage>
        <taxon>Bacteria</taxon>
        <taxon>Bacillati</taxon>
        <taxon>Actinomycetota</taxon>
        <taxon>Actinomycetes</taxon>
        <taxon>Mycobacteriales</taxon>
        <taxon>Mycobacteriaceae</taxon>
        <taxon>Mycolicibacterium</taxon>
    </lineage>
</organism>
<evidence type="ECO:0000256" key="4">
    <source>
        <dbReference type="ARBA" id="ARBA00022692"/>
    </source>
</evidence>
<sequence length="981" mass="104474">MLSRLAVFTVRRPKVILIAVLALLGISIVFGATVTQKLGVGGFTDPAAESAQVADYLDKHFPTTPNLVLEVVARDGVVANPDVTATADRVWQLIEAEPAAKVVGSFSQAADLRSRDGRFGLILVHVGGTLDEATKTAIRIIDGLPTDDPAVDVRAGGPLGVSVETEDRVNHDLVISESIALPISLAVLVIIFGGLVAAFLPLAIGITSIVTTLLVLTIMASITDVSVHALTVATAFGLGLSIDFGLLMVSRFREERDLGKDHEAAIIATVTSAGRTIIFSAATVTLAMSGLLVFPTYFLRSTALTGSAVVILSALSAIVVLPALLAVLGKRIDSLAVIRRKVPLSADSLFWRRCAAAVTKRPLLWALPVIAMLLVLGIPFLGVQLAMPDERALPPDSNARLVAESLRNNYATDSSQAVTLLARNDVRALDDLAAPVSLMDGVVRVVAPSGTYERGKAIAGPTPGFENNGAGYGLVSLSAAAQTNAAQQVVHAIRGKIVDHQVEVGGPTATLIDTSAGVGDRLPLAILLIALATFVLLFLFTGSIVVPIKALVLNLLMLSAVLGAMVWIFQDGHLASLLGVTPAPLNLSMVVLLCCIAFSLSVDYEIFLLSRIKEARDSGLSNNDAIVVGLGRVGRIISSAALLLTITLLSFANGLSFMKMFGIGTALAIVIDATVIRGVVVPAFLRVAGELNWWAPAPLRWLHARIGLSEAPAEPKFPPPAPRLDEEIRRLTPTSAPEPRIIRHPPPAPRLDEETVRLAPTHAPEPDTIRHPTPTPQQDEETVRLAPTHAPEPDTIRHPTPTPQQDEETVRLAPTHAPEPDTIRHPTPTPQQDEETVRLAPTSASEPDTIRHPTPTTQLRQLRGYVVLDDNSRFDIDQDCLIGCAPNNSDAAGLGLRPIRIDDRTGEVSNAHAEIRWVNSEVVIVDRESANGVFMCAPGQRAWTRLTPWHPTPWPFGASVRIGNRILELEAPLEGARGESS</sequence>